<dbReference type="STRING" id="1291052.FC18_GL001131"/>
<keyword evidence="1" id="KW-0732">Signal</keyword>
<keyword evidence="4" id="KW-1185">Reference proteome</keyword>
<name>A0A0R1ZME3_9LACO</name>
<evidence type="ECO:0000313" key="4">
    <source>
        <dbReference type="Proteomes" id="UP000051679"/>
    </source>
</evidence>
<dbReference type="RefSeq" id="WP_056975585.1">
    <property type="nucleotide sequence ID" value="NZ_AYYO01000016.1"/>
</dbReference>
<evidence type="ECO:0000313" key="3">
    <source>
        <dbReference type="EMBL" id="KRM55626.1"/>
    </source>
</evidence>
<dbReference type="Proteomes" id="UP000051679">
    <property type="component" value="Unassembled WGS sequence"/>
</dbReference>
<evidence type="ECO:0000256" key="1">
    <source>
        <dbReference type="SAM" id="SignalP"/>
    </source>
</evidence>
<gene>
    <name evidence="3" type="ORF">FC18_GL001131</name>
</gene>
<organism evidence="3 4">
    <name type="scientific">Lacticaseibacillus sharpeae JCM 1186 = DSM 20505</name>
    <dbReference type="NCBI Taxonomy" id="1291052"/>
    <lineage>
        <taxon>Bacteria</taxon>
        <taxon>Bacillati</taxon>
        <taxon>Bacillota</taxon>
        <taxon>Bacilli</taxon>
        <taxon>Lactobacillales</taxon>
        <taxon>Lactobacillaceae</taxon>
        <taxon>Lacticaseibacillus</taxon>
    </lineage>
</organism>
<dbReference type="EMBL" id="AYYO01000016">
    <property type="protein sequence ID" value="KRM55626.1"/>
    <property type="molecule type" value="Genomic_DNA"/>
</dbReference>
<dbReference type="AlphaFoldDB" id="A0A0R1ZME3"/>
<dbReference type="PATRIC" id="fig|1291052.5.peg.1148"/>
<dbReference type="InterPro" id="IPR027994">
    <property type="entry name" value="WxL_dom"/>
</dbReference>
<feature type="chain" id="PRO_5006414444" description="WxL domain-containing protein" evidence="1">
    <location>
        <begin position="31"/>
        <end position="266"/>
    </location>
</feature>
<evidence type="ECO:0000259" key="2">
    <source>
        <dbReference type="Pfam" id="PF13731"/>
    </source>
</evidence>
<reference evidence="3 4" key="1">
    <citation type="journal article" date="2015" name="Genome Announc.">
        <title>Expanding the biotechnology potential of lactobacilli through comparative genomics of 213 strains and associated genera.</title>
        <authorList>
            <person name="Sun Z."/>
            <person name="Harris H.M."/>
            <person name="McCann A."/>
            <person name="Guo C."/>
            <person name="Argimon S."/>
            <person name="Zhang W."/>
            <person name="Yang X."/>
            <person name="Jeffery I.B."/>
            <person name="Cooney J.C."/>
            <person name="Kagawa T.F."/>
            <person name="Liu W."/>
            <person name="Song Y."/>
            <person name="Salvetti E."/>
            <person name="Wrobel A."/>
            <person name="Rasinkangas P."/>
            <person name="Parkhill J."/>
            <person name="Rea M.C."/>
            <person name="O'Sullivan O."/>
            <person name="Ritari J."/>
            <person name="Douillard F.P."/>
            <person name="Paul Ross R."/>
            <person name="Yang R."/>
            <person name="Briner A.E."/>
            <person name="Felis G.E."/>
            <person name="de Vos W.M."/>
            <person name="Barrangou R."/>
            <person name="Klaenhammer T.R."/>
            <person name="Caufield P.W."/>
            <person name="Cui Y."/>
            <person name="Zhang H."/>
            <person name="O'Toole P.W."/>
        </authorList>
    </citation>
    <scope>NUCLEOTIDE SEQUENCE [LARGE SCALE GENOMIC DNA]</scope>
    <source>
        <strain evidence="3 4">DSM 20505</strain>
    </source>
</reference>
<dbReference type="Pfam" id="PF13731">
    <property type="entry name" value="WxL"/>
    <property type="match status" value="1"/>
</dbReference>
<proteinExistence type="predicted"/>
<sequence>MIKNNKLVYGFASIAATVLMALAPAAGVFAATSTAKPYSATPINSTAQIEVLEGGTPTNPNTGEPITDLPDLPDTNAKGEDLLQLVTVPDLNFGQVKAGDLITAQNDIKYVDTKVANGAHDNGNAHLTVSDYRGTGAGWTLKASLSKFTSDANSLTGSIDLKNTNVGIGDVGASDATFLGAGYKTLESGVNLPTDDTDQDLWVAPANQGAGMTIADLSASTLNLDANAAAKKGVYQATIKWTLSSTATPAAAGEGAATTDPTGTGN</sequence>
<feature type="domain" description="WxL" evidence="2">
    <location>
        <begin position="43"/>
        <end position="246"/>
    </location>
</feature>
<feature type="signal peptide" evidence="1">
    <location>
        <begin position="1"/>
        <end position="30"/>
    </location>
</feature>
<protein>
    <recommendedName>
        <fullName evidence="2">WxL domain-containing protein</fullName>
    </recommendedName>
</protein>
<comment type="caution">
    <text evidence="3">The sequence shown here is derived from an EMBL/GenBank/DDBJ whole genome shotgun (WGS) entry which is preliminary data.</text>
</comment>
<accession>A0A0R1ZME3</accession>